<evidence type="ECO:0000313" key="2">
    <source>
        <dbReference type="Proteomes" id="UP000236311"/>
    </source>
</evidence>
<evidence type="ECO:0000313" key="1">
    <source>
        <dbReference type="EMBL" id="SOY32836.1"/>
    </source>
</evidence>
<gene>
    <name evidence="1" type="ORF">AMURIS_05604</name>
</gene>
<protein>
    <recommendedName>
        <fullName evidence="3">Ribbon-helix-helix protein CopG domain-containing protein</fullName>
    </recommendedName>
</protein>
<reference evidence="1 2" key="1">
    <citation type="submission" date="2018-01" db="EMBL/GenBank/DDBJ databases">
        <authorList>
            <person name="Gaut B.S."/>
            <person name="Morton B.R."/>
            <person name="Clegg M.T."/>
            <person name="Duvall M.R."/>
        </authorList>
    </citation>
    <scope>NUCLEOTIDE SEQUENCE [LARGE SCALE GENOMIC DNA]</scope>
    <source>
        <strain evidence="1">GP69</strain>
    </source>
</reference>
<dbReference type="AlphaFoldDB" id="A0A2K4ZQU8"/>
<sequence>MKNDNLVIKPKKAKGEDGYKVFSIRIREEIVAQIDDISSRTGHSRNELIGTFLAYALDKCVVEEEKGG</sequence>
<dbReference type="Proteomes" id="UP000236311">
    <property type="component" value="Unassembled WGS sequence"/>
</dbReference>
<accession>A0A2K4ZQU8</accession>
<organism evidence="1 2">
    <name type="scientific">Acetatifactor muris</name>
    <dbReference type="NCBI Taxonomy" id="879566"/>
    <lineage>
        <taxon>Bacteria</taxon>
        <taxon>Bacillati</taxon>
        <taxon>Bacillota</taxon>
        <taxon>Clostridia</taxon>
        <taxon>Lachnospirales</taxon>
        <taxon>Lachnospiraceae</taxon>
        <taxon>Acetatifactor</taxon>
    </lineage>
</organism>
<keyword evidence="2" id="KW-1185">Reference proteome</keyword>
<evidence type="ECO:0008006" key="3">
    <source>
        <dbReference type="Google" id="ProtNLM"/>
    </source>
</evidence>
<name>A0A2K4ZQU8_9FIRM</name>
<dbReference type="RefSeq" id="WP_103242723.1">
    <property type="nucleotide sequence ID" value="NZ_JANJZD010000076.1"/>
</dbReference>
<dbReference type="EMBL" id="OFSM01000079">
    <property type="protein sequence ID" value="SOY32836.1"/>
    <property type="molecule type" value="Genomic_DNA"/>
</dbReference>
<proteinExistence type="predicted"/>
<dbReference type="OrthoDB" id="1666879at2"/>